<sequence length="68" mass="8007">MDGSLVILKVNLTRRYPTPVFLSKSLAFSGYPCHWLRLRRFVLYIPSWNLLFRFPASQLFSRPLMACN</sequence>
<proteinExistence type="predicted"/>
<dbReference type="Proteomes" id="UP000001194">
    <property type="component" value="Unassembled WGS sequence"/>
</dbReference>
<accession>B0D264</accession>
<dbReference type="AlphaFoldDB" id="B0D264"/>
<protein>
    <submittedName>
        <fullName evidence="1">Predicted protein</fullName>
    </submittedName>
</protein>
<evidence type="ECO:0000313" key="1">
    <source>
        <dbReference type="EMBL" id="EDR10688.1"/>
    </source>
</evidence>
<dbReference type="GeneID" id="6074061"/>
<dbReference type="RefSeq" id="XP_001877989.1">
    <property type="nucleotide sequence ID" value="XM_001877954.1"/>
</dbReference>
<keyword evidence="2" id="KW-1185">Reference proteome</keyword>
<dbReference type="EMBL" id="DS547096">
    <property type="protein sequence ID" value="EDR10688.1"/>
    <property type="molecule type" value="Genomic_DNA"/>
</dbReference>
<dbReference type="KEGG" id="lbc:LACBIDRAFT_315344"/>
<reference evidence="1 2" key="1">
    <citation type="journal article" date="2008" name="Nature">
        <title>The genome of Laccaria bicolor provides insights into mycorrhizal symbiosis.</title>
        <authorList>
            <person name="Martin F."/>
            <person name="Aerts A."/>
            <person name="Ahren D."/>
            <person name="Brun A."/>
            <person name="Danchin E.G.J."/>
            <person name="Duchaussoy F."/>
            <person name="Gibon J."/>
            <person name="Kohler A."/>
            <person name="Lindquist E."/>
            <person name="Pereda V."/>
            <person name="Salamov A."/>
            <person name="Shapiro H.J."/>
            <person name="Wuyts J."/>
            <person name="Blaudez D."/>
            <person name="Buee M."/>
            <person name="Brokstein P."/>
            <person name="Canbaeck B."/>
            <person name="Cohen D."/>
            <person name="Courty P.E."/>
            <person name="Coutinho P.M."/>
            <person name="Delaruelle C."/>
            <person name="Detter J.C."/>
            <person name="Deveau A."/>
            <person name="DiFazio S."/>
            <person name="Duplessis S."/>
            <person name="Fraissinet-Tachet L."/>
            <person name="Lucic E."/>
            <person name="Frey-Klett P."/>
            <person name="Fourrey C."/>
            <person name="Feussner I."/>
            <person name="Gay G."/>
            <person name="Grimwood J."/>
            <person name="Hoegger P.J."/>
            <person name="Jain P."/>
            <person name="Kilaru S."/>
            <person name="Labbe J."/>
            <person name="Lin Y.C."/>
            <person name="Legue V."/>
            <person name="Le Tacon F."/>
            <person name="Marmeisse R."/>
            <person name="Melayah D."/>
            <person name="Montanini B."/>
            <person name="Muratet M."/>
            <person name="Nehls U."/>
            <person name="Niculita-Hirzel H."/>
            <person name="Oudot-Le Secq M.P."/>
            <person name="Peter M."/>
            <person name="Quesneville H."/>
            <person name="Rajashekar B."/>
            <person name="Reich M."/>
            <person name="Rouhier N."/>
            <person name="Schmutz J."/>
            <person name="Yin T."/>
            <person name="Chalot M."/>
            <person name="Henrissat B."/>
            <person name="Kuees U."/>
            <person name="Lucas S."/>
            <person name="Van de Peer Y."/>
            <person name="Podila G.K."/>
            <person name="Polle A."/>
            <person name="Pukkila P.J."/>
            <person name="Richardson P.M."/>
            <person name="Rouze P."/>
            <person name="Sanders I.R."/>
            <person name="Stajich J.E."/>
            <person name="Tunlid A."/>
            <person name="Tuskan G."/>
            <person name="Grigoriev I.V."/>
        </authorList>
    </citation>
    <scope>NUCLEOTIDE SEQUENCE [LARGE SCALE GENOMIC DNA]</scope>
    <source>
        <strain evidence="2">S238N-H82 / ATCC MYA-4686</strain>
    </source>
</reference>
<organism evidence="2">
    <name type="scientific">Laccaria bicolor (strain S238N-H82 / ATCC MYA-4686)</name>
    <name type="common">Bicoloured deceiver</name>
    <name type="synonym">Laccaria laccata var. bicolor</name>
    <dbReference type="NCBI Taxonomy" id="486041"/>
    <lineage>
        <taxon>Eukaryota</taxon>
        <taxon>Fungi</taxon>
        <taxon>Dikarya</taxon>
        <taxon>Basidiomycota</taxon>
        <taxon>Agaricomycotina</taxon>
        <taxon>Agaricomycetes</taxon>
        <taxon>Agaricomycetidae</taxon>
        <taxon>Agaricales</taxon>
        <taxon>Agaricineae</taxon>
        <taxon>Hydnangiaceae</taxon>
        <taxon>Laccaria</taxon>
    </lineage>
</organism>
<dbReference type="HOGENOM" id="CLU_2794362_0_0_1"/>
<dbReference type="InParanoid" id="B0D264"/>
<name>B0D264_LACBS</name>
<evidence type="ECO:0000313" key="2">
    <source>
        <dbReference type="Proteomes" id="UP000001194"/>
    </source>
</evidence>
<gene>
    <name evidence="1" type="ORF">LACBIDRAFT_315344</name>
</gene>